<organism evidence="1 2">
    <name type="scientific">Dentipellis fragilis</name>
    <dbReference type="NCBI Taxonomy" id="205917"/>
    <lineage>
        <taxon>Eukaryota</taxon>
        <taxon>Fungi</taxon>
        <taxon>Dikarya</taxon>
        <taxon>Basidiomycota</taxon>
        <taxon>Agaricomycotina</taxon>
        <taxon>Agaricomycetes</taxon>
        <taxon>Russulales</taxon>
        <taxon>Hericiaceae</taxon>
        <taxon>Dentipellis</taxon>
    </lineage>
</organism>
<sequence>MQANLCDQCGKRPKFVDGTRVHNYCGKTCAAAAAAGTPAATAAAKPAPAAAQPVNNASTTSGGSADLCIVCGKRPKYNDGVKTHDFCGKTCAAKGRSGNAPSAVNLPAAAAAPAPANASAATNTSAAANAAGAAPGGADLCKVCHKRPRYNDGKKVHEFCGKTCAAKA</sequence>
<comment type="caution">
    <text evidence="1">The sequence shown here is derived from an EMBL/GenBank/DDBJ whole genome shotgun (WGS) entry which is preliminary data.</text>
</comment>
<dbReference type="OrthoDB" id="9514740at2759"/>
<dbReference type="EMBL" id="SEOQ01000039">
    <property type="protein sequence ID" value="TFY71720.1"/>
    <property type="molecule type" value="Genomic_DNA"/>
</dbReference>
<evidence type="ECO:0000313" key="1">
    <source>
        <dbReference type="EMBL" id="TFY71720.1"/>
    </source>
</evidence>
<name>A0A4Y9ZC41_9AGAM</name>
<evidence type="ECO:0000313" key="2">
    <source>
        <dbReference type="Proteomes" id="UP000298327"/>
    </source>
</evidence>
<keyword evidence="2" id="KW-1185">Reference proteome</keyword>
<protein>
    <submittedName>
        <fullName evidence="1">Uncharacterized protein</fullName>
    </submittedName>
</protein>
<proteinExistence type="predicted"/>
<dbReference type="Proteomes" id="UP000298327">
    <property type="component" value="Unassembled WGS sequence"/>
</dbReference>
<gene>
    <name evidence="1" type="ORF">EVG20_g1285</name>
</gene>
<dbReference type="AlphaFoldDB" id="A0A4Y9ZC41"/>
<accession>A0A4Y9ZC41</accession>
<reference evidence="1 2" key="1">
    <citation type="submission" date="2019-02" db="EMBL/GenBank/DDBJ databases">
        <title>Genome sequencing of the rare red list fungi Dentipellis fragilis.</title>
        <authorList>
            <person name="Buettner E."/>
            <person name="Kellner H."/>
        </authorList>
    </citation>
    <scope>NUCLEOTIDE SEQUENCE [LARGE SCALE GENOMIC DNA]</scope>
    <source>
        <strain evidence="1 2">DSM 105465</strain>
    </source>
</reference>